<name>A0A699X4R5_TANCI</name>
<proteinExistence type="predicted"/>
<sequence length="97" mass="10237">KIPQGYRQSARRLGFSAHRAAPGSGGCAAPAALPRQDERSGSISAYAGSAGGAANQRGQDVQPGVQALPRRCRPRPQGNHDPRDDAALPQRAGRHRY</sequence>
<accession>A0A699X4R5</accession>
<reference evidence="2" key="1">
    <citation type="journal article" date="2019" name="Sci. Rep.">
        <title>Draft genome of Tanacetum cinerariifolium, the natural source of mosquito coil.</title>
        <authorList>
            <person name="Yamashiro T."/>
            <person name="Shiraishi A."/>
            <person name="Satake H."/>
            <person name="Nakayama K."/>
        </authorList>
    </citation>
    <scope>NUCLEOTIDE SEQUENCE</scope>
</reference>
<feature type="compositionally biased region" description="Low complexity" evidence="1">
    <location>
        <begin position="41"/>
        <end position="54"/>
    </location>
</feature>
<gene>
    <name evidence="2" type="ORF">Tci_926448</name>
</gene>
<protein>
    <submittedName>
        <fullName evidence="2">Uncharacterized protein</fullName>
    </submittedName>
</protein>
<dbReference type="EMBL" id="BKCJ011806349">
    <property type="protein sequence ID" value="GFD54479.1"/>
    <property type="molecule type" value="Genomic_DNA"/>
</dbReference>
<evidence type="ECO:0000256" key="1">
    <source>
        <dbReference type="SAM" id="MobiDB-lite"/>
    </source>
</evidence>
<feature type="non-terminal residue" evidence="2">
    <location>
        <position position="1"/>
    </location>
</feature>
<feature type="region of interest" description="Disordered" evidence="1">
    <location>
        <begin position="1"/>
        <end position="97"/>
    </location>
</feature>
<comment type="caution">
    <text evidence="2">The sequence shown here is derived from an EMBL/GenBank/DDBJ whole genome shotgun (WGS) entry which is preliminary data.</text>
</comment>
<evidence type="ECO:0000313" key="2">
    <source>
        <dbReference type="EMBL" id="GFD54479.1"/>
    </source>
</evidence>
<dbReference type="AlphaFoldDB" id="A0A699X4R5"/>
<feature type="non-terminal residue" evidence="2">
    <location>
        <position position="97"/>
    </location>
</feature>
<organism evidence="2">
    <name type="scientific">Tanacetum cinerariifolium</name>
    <name type="common">Dalmatian daisy</name>
    <name type="synonym">Chrysanthemum cinerariifolium</name>
    <dbReference type="NCBI Taxonomy" id="118510"/>
    <lineage>
        <taxon>Eukaryota</taxon>
        <taxon>Viridiplantae</taxon>
        <taxon>Streptophyta</taxon>
        <taxon>Embryophyta</taxon>
        <taxon>Tracheophyta</taxon>
        <taxon>Spermatophyta</taxon>
        <taxon>Magnoliopsida</taxon>
        <taxon>eudicotyledons</taxon>
        <taxon>Gunneridae</taxon>
        <taxon>Pentapetalae</taxon>
        <taxon>asterids</taxon>
        <taxon>campanulids</taxon>
        <taxon>Asterales</taxon>
        <taxon>Asteraceae</taxon>
        <taxon>Asteroideae</taxon>
        <taxon>Anthemideae</taxon>
        <taxon>Anthemidinae</taxon>
        <taxon>Tanacetum</taxon>
    </lineage>
</organism>